<proteinExistence type="predicted"/>
<dbReference type="Proteomes" id="UP000735302">
    <property type="component" value="Unassembled WGS sequence"/>
</dbReference>
<reference evidence="2 3" key="1">
    <citation type="journal article" date="2021" name="Elife">
        <title>Chloroplast acquisition without the gene transfer in kleptoplastic sea slugs, Plakobranchus ocellatus.</title>
        <authorList>
            <person name="Maeda T."/>
            <person name="Takahashi S."/>
            <person name="Yoshida T."/>
            <person name="Shimamura S."/>
            <person name="Takaki Y."/>
            <person name="Nagai Y."/>
            <person name="Toyoda A."/>
            <person name="Suzuki Y."/>
            <person name="Arimoto A."/>
            <person name="Ishii H."/>
            <person name="Satoh N."/>
            <person name="Nishiyama T."/>
            <person name="Hasebe M."/>
            <person name="Maruyama T."/>
            <person name="Minagawa J."/>
            <person name="Obokata J."/>
            <person name="Shigenobu S."/>
        </authorList>
    </citation>
    <scope>NUCLEOTIDE SEQUENCE [LARGE SCALE GENOMIC DNA]</scope>
</reference>
<comment type="caution">
    <text evidence="2">The sequence shown here is derived from an EMBL/GenBank/DDBJ whole genome shotgun (WGS) entry which is preliminary data.</text>
</comment>
<accession>A0AAV4CKM7</accession>
<dbReference type="EMBL" id="BLXT01006392">
    <property type="protein sequence ID" value="GFO31484.1"/>
    <property type="molecule type" value="Genomic_DNA"/>
</dbReference>
<protein>
    <submittedName>
        <fullName evidence="2">Uncharacterized protein</fullName>
    </submittedName>
</protein>
<keyword evidence="3" id="KW-1185">Reference proteome</keyword>
<sequence length="111" mass="12565">METSDANGRTTWSASAKTKLQNLDHVQNQALWIITGEMKSTSIKELEKLEGVSPLVQRREAKIFTQAGKIRSLPDQPMKGKVERDTEKRLKRSTLVEEIKTPIRQCKNTAS</sequence>
<dbReference type="AlphaFoldDB" id="A0AAV4CKM7"/>
<feature type="compositionally biased region" description="Basic and acidic residues" evidence="1">
    <location>
        <begin position="78"/>
        <end position="87"/>
    </location>
</feature>
<feature type="region of interest" description="Disordered" evidence="1">
    <location>
        <begin position="68"/>
        <end position="87"/>
    </location>
</feature>
<gene>
    <name evidence="2" type="ORF">PoB_005798900</name>
</gene>
<evidence type="ECO:0000256" key="1">
    <source>
        <dbReference type="SAM" id="MobiDB-lite"/>
    </source>
</evidence>
<evidence type="ECO:0000313" key="2">
    <source>
        <dbReference type="EMBL" id="GFO31484.1"/>
    </source>
</evidence>
<evidence type="ECO:0000313" key="3">
    <source>
        <dbReference type="Proteomes" id="UP000735302"/>
    </source>
</evidence>
<organism evidence="2 3">
    <name type="scientific">Plakobranchus ocellatus</name>
    <dbReference type="NCBI Taxonomy" id="259542"/>
    <lineage>
        <taxon>Eukaryota</taxon>
        <taxon>Metazoa</taxon>
        <taxon>Spiralia</taxon>
        <taxon>Lophotrochozoa</taxon>
        <taxon>Mollusca</taxon>
        <taxon>Gastropoda</taxon>
        <taxon>Heterobranchia</taxon>
        <taxon>Euthyneura</taxon>
        <taxon>Panpulmonata</taxon>
        <taxon>Sacoglossa</taxon>
        <taxon>Placobranchoidea</taxon>
        <taxon>Plakobranchidae</taxon>
        <taxon>Plakobranchus</taxon>
    </lineage>
</organism>
<name>A0AAV4CKM7_9GAST</name>